<name>A0ABY8U0F6_TETOB</name>
<feature type="compositionally biased region" description="Low complexity" evidence="1">
    <location>
        <begin position="583"/>
        <end position="599"/>
    </location>
</feature>
<dbReference type="EMBL" id="CP126213">
    <property type="protein sequence ID" value="WIA14830.1"/>
    <property type="molecule type" value="Genomic_DNA"/>
</dbReference>
<sequence length="743" mass="77622">MAAPKEPVVRFQLPTSSSVLLSALEWGEVMVVKDTVTYFGRNAGSGAVRDLFLPDRQMVRGTLVLLPLLFRCRPLGCVYLLAPWDIHAALGKAALQEAAALLASGTFKALLAGGPLQQQWYAQVLSEGPMPAPAPPALPAPSSAGAAVAAELVAAQGQAAAAAEAAAVSAAAMAPVGLPVSGHACGSFPELVLWPELLDIKDDLARSRHTAVYTAEHASSVLAVKLFRVSSSMDHGHTPGGHAPGSAGVGGAAAGLGGVFGSGSGGSGSSGNVLRETELEAVLSLQYRLCSVSHPHVLQHVAVYPHVYEVVHRRSSREPPDVYLTSMLPRKERHHRCAALVTEYAAGGCLRDAVNRGALHVPTAAALHAAAAAAGLGPVPDMLSLGHSQLAVLLSQLEQQLPLPTAVPQMPMRLSHEASHSSAPLPAALGGLLGVAPPGLGHVAAGAGISAGLPTATGGLPGKRRSHEAVAADALREPHMPLLRSLLLQIALGMQHLHANGIVHGELRLDNVMVAGQLPSTMSLLQQQQEQQRHEQQQQQQPAQQQEQHAGPQQADVVGCVSGLNGIVAQHEAGSNAAHFESSRSSSASSAAGQRGSGDSFSLKLKDIGLCTIGWSNRQVTMRKLAGRPRLQAVSWLAPECFRGDGLSKHSDVYAFGILMWELYTGQVAFNDLVTGSAKVLQTIISDGVRPQFPDNAPSWYVTLASRCWSGTAKSRPSFRRIVAQLHALEKPLLVSAMPSALE</sequence>
<feature type="region of interest" description="Disordered" evidence="1">
    <location>
        <begin position="524"/>
        <end position="554"/>
    </location>
</feature>
<dbReference type="SUPFAM" id="SSF56112">
    <property type="entry name" value="Protein kinase-like (PK-like)"/>
    <property type="match status" value="1"/>
</dbReference>
<dbReference type="InterPro" id="IPR011009">
    <property type="entry name" value="Kinase-like_dom_sf"/>
</dbReference>
<gene>
    <name evidence="3" type="ORF">OEZ85_001549</name>
</gene>
<evidence type="ECO:0000313" key="4">
    <source>
        <dbReference type="Proteomes" id="UP001244341"/>
    </source>
</evidence>
<accession>A0ABY8U0F6</accession>
<feature type="domain" description="Protein kinase" evidence="2">
    <location>
        <begin position="198"/>
        <end position="734"/>
    </location>
</feature>
<proteinExistence type="predicted"/>
<feature type="compositionally biased region" description="Low complexity" evidence="1">
    <location>
        <begin position="537"/>
        <end position="554"/>
    </location>
</feature>
<protein>
    <recommendedName>
        <fullName evidence="2">Protein kinase domain-containing protein</fullName>
    </recommendedName>
</protein>
<dbReference type="Proteomes" id="UP001244341">
    <property type="component" value="Chromosome 6b"/>
</dbReference>
<dbReference type="InterPro" id="IPR051681">
    <property type="entry name" value="Ser/Thr_Kinases-Pseudokinases"/>
</dbReference>
<dbReference type="InterPro" id="IPR001245">
    <property type="entry name" value="Ser-Thr/Tyr_kinase_cat_dom"/>
</dbReference>
<keyword evidence="4" id="KW-1185">Reference proteome</keyword>
<reference evidence="3 4" key="1">
    <citation type="submission" date="2023-05" db="EMBL/GenBank/DDBJ databases">
        <title>A 100% complete, gapless, phased diploid assembly of the Scenedesmus obliquus UTEX 3031 genome.</title>
        <authorList>
            <person name="Biondi T.C."/>
            <person name="Hanschen E.R."/>
            <person name="Kwon T."/>
            <person name="Eng W."/>
            <person name="Kruse C.P.S."/>
            <person name="Koehler S.I."/>
            <person name="Kunde Y."/>
            <person name="Gleasner C.D."/>
            <person name="You Mak K.T."/>
            <person name="Polle J."/>
            <person name="Hovde B.T."/>
            <person name="Starkenburg S.R."/>
        </authorList>
    </citation>
    <scope>NUCLEOTIDE SEQUENCE [LARGE SCALE GENOMIC DNA]</scope>
    <source>
        <strain evidence="3 4">DOE0152z</strain>
    </source>
</reference>
<evidence type="ECO:0000313" key="3">
    <source>
        <dbReference type="EMBL" id="WIA14830.1"/>
    </source>
</evidence>
<dbReference type="PANTHER" id="PTHR44329">
    <property type="entry name" value="SERINE/THREONINE-PROTEIN KINASE TNNI3K-RELATED"/>
    <property type="match status" value="1"/>
</dbReference>
<evidence type="ECO:0000259" key="2">
    <source>
        <dbReference type="PROSITE" id="PS50011"/>
    </source>
</evidence>
<dbReference type="InterPro" id="IPR000719">
    <property type="entry name" value="Prot_kinase_dom"/>
</dbReference>
<dbReference type="Gene3D" id="1.10.510.10">
    <property type="entry name" value="Transferase(Phosphotransferase) domain 1"/>
    <property type="match status" value="1"/>
</dbReference>
<dbReference type="Pfam" id="PF07714">
    <property type="entry name" value="PK_Tyr_Ser-Thr"/>
    <property type="match status" value="2"/>
</dbReference>
<organism evidence="3 4">
    <name type="scientific">Tetradesmus obliquus</name>
    <name type="common">Green alga</name>
    <name type="synonym">Acutodesmus obliquus</name>
    <dbReference type="NCBI Taxonomy" id="3088"/>
    <lineage>
        <taxon>Eukaryota</taxon>
        <taxon>Viridiplantae</taxon>
        <taxon>Chlorophyta</taxon>
        <taxon>core chlorophytes</taxon>
        <taxon>Chlorophyceae</taxon>
        <taxon>CS clade</taxon>
        <taxon>Sphaeropleales</taxon>
        <taxon>Scenedesmaceae</taxon>
        <taxon>Tetradesmus</taxon>
    </lineage>
</organism>
<evidence type="ECO:0000256" key="1">
    <source>
        <dbReference type="SAM" id="MobiDB-lite"/>
    </source>
</evidence>
<feature type="region of interest" description="Disordered" evidence="1">
    <location>
        <begin position="578"/>
        <end position="599"/>
    </location>
</feature>
<dbReference type="PROSITE" id="PS50011">
    <property type="entry name" value="PROTEIN_KINASE_DOM"/>
    <property type="match status" value="1"/>
</dbReference>